<dbReference type="GO" id="GO:0004803">
    <property type="term" value="F:transposase activity"/>
    <property type="evidence" value="ECO:0007669"/>
    <property type="project" value="TreeGrafter"/>
</dbReference>
<evidence type="ECO:0000313" key="3">
    <source>
        <dbReference type="EMBL" id="OIO13874.1"/>
    </source>
</evidence>
<reference evidence="3 4" key="1">
    <citation type="journal article" date="2016" name="Environ. Microbiol.">
        <title>Genomic resolution of a cold subsurface aquifer community provides metabolic insights for novel microbes adapted to high CO concentrations.</title>
        <authorList>
            <person name="Probst A.J."/>
            <person name="Castelle C.J."/>
            <person name="Singh A."/>
            <person name="Brown C.T."/>
            <person name="Anantharaman K."/>
            <person name="Sharon I."/>
            <person name="Hug L.A."/>
            <person name="Burstein D."/>
            <person name="Emerson J.B."/>
            <person name="Thomas B.C."/>
            <person name="Banfield J.F."/>
        </authorList>
    </citation>
    <scope>NUCLEOTIDE SEQUENCE [LARGE SCALE GENOMIC DNA]</scope>
    <source>
        <strain evidence="3">CG1_02_37_22</strain>
    </source>
</reference>
<protein>
    <recommendedName>
        <fullName evidence="2">Integrase catalytic domain-containing protein</fullName>
    </recommendedName>
</protein>
<evidence type="ECO:0000313" key="4">
    <source>
        <dbReference type="Proteomes" id="UP000183120"/>
    </source>
</evidence>
<dbReference type="SUPFAM" id="SSF53098">
    <property type="entry name" value="Ribonuclease H-like"/>
    <property type="match status" value="1"/>
</dbReference>
<dbReference type="InterPro" id="IPR053392">
    <property type="entry name" value="Transposase_IS30-like"/>
</dbReference>
<dbReference type="PANTHER" id="PTHR10948:SF23">
    <property type="entry name" value="TRANSPOSASE INSI FOR INSERTION SEQUENCE ELEMENT IS30A-RELATED"/>
    <property type="match status" value="1"/>
</dbReference>
<dbReference type="Pfam" id="PF13936">
    <property type="entry name" value="HTH_38"/>
    <property type="match status" value="1"/>
</dbReference>
<dbReference type="InterPro" id="IPR012337">
    <property type="entry name" value="RNaseH-like_sf"/>
</dbReference>
<dbReference type="GO" id="GO:0032196">
    <property type="term" value="P:transposition"/>
    <property type="evidence" value="ECO:0007669"/>
    <property type="project" value="TreeGrafter"/>
</dbReference>
<evidence type="ECO:0000256" key="1">
    <source>
        <dbReference type="ARBA" id="ARBA00023172"/>
    </source>
</evidence>
<dbReference type="GO" id="GO:0003676">
    <property type="term" value="F:nucleic acid binding"/>
    <property type="evidence" value="ECO:0007669"/>
    <property type="project" value="InterPro"/>
</dbReference>
<dbReference type="EMBL" id="MNUY01000047">
    <property type="protein sequence ID" value="OIO13874.1"/>
    <property type="molecule type" value="Genomic_DNA"/>
</dbReference>
<dbReference type="NCBIfam" id="NF033563">
    <property type="entry name" value="transpos_IS30"/>
    <property type="match status" value="1"/>
</dbReference>
<dbReference type="AlphaFoldDB" id="A0A1J4TQ00"/>
<proteinExistence type="predicted"/>
<sequence>MFTSLGRIGGEYILVKHSKLTGTERSLLSDWKKQGLSNGECAKRLNRHVATIGRELSRNRVRVTIGKDWEYIYESIHAQSVAMKRKRNAWFAKQPLKNKKIYSYVYKHLRMSWSPEQIAGRLKLIHPGDTSWHICHETIYQYIYRKKTDMTKQGILDARIMDRRLSQGITVATVTDHTRPLYEYLRRKQVRRRKRGSRKSQRVRIPDRVSIHDRPAVINEKKQFGHWEGDSIVGKGHITGLHTEYERLTSLTRFEKMDRINADGFNRATDKIFSKLPPKARLSATFDNGSENTGHVRLKRIYGMDTYFADPYSAWQRGGNENANLWIRYYFPKKTDFSTIGDDELRDVERELNNRPRKRLGFMTPKEVFDKYINLP</sequence>
<accession>A0A1J4TQ00</accession>
<dbReference type="PROSITE" id="PS50994">
    <property type="entry name" value="INTEGRASE"/>
    <property type="match status" value="1"/>
</dbReference>
<dbReference type="GO" id="GO:0015074">
    <property type="term" value="P:DNA integration"/>
    <property type="evidence" value="ECO:0007669"/>
    <property type="project" value="InterPro"/>
</dbReference>
<dbReference type="InterPro" id="IPR001584">
    <property type="entry name" value="Integrase_cat-core"/>
</dbReference>
<evidence type="ECO:0000259" key="2">
    <source>
        <dbReference type="PROSITE" id="PS50994"/>
    </source>
</evidence>
<dbReference type="GO" id="GO:0005829">
    <property type="term" value="C:cytosol"/>
    <property type="evidence" value="ECO:0007669"/>
    <property type="project" value="TreeGrafter"/>
</dbReference>
<dbReference type="Gene3D" id="3.30.420.10">
    <property type="entry name" value="Ribonuclease H-like superfamily/Ribonuclease H"/>
    <property type="match status" value="1"/>
</dbReference>
<dbReference type="InterPro" id="IPR051917">
    <property type="entry name" value="Transposase-Integrase"/>
</dbReference>
<feature type="domain" description="Integrase catalytic" evidence="2">
    <location>
        <begin position="211"/>
        <end position="373"/>
    </location>
</feature>
<dbReference type="PANTHER" id="PTHR10948">
    <property type="entry name" value="TRANSPOSASE"/>
    <property type="match status" value="1"/>
</dbReference>
<name>A0A1J4TQ00_9BACT</name>
<dbReference type="InterPro" id="IPR025246">
    <property type="entry name" value="IS30-like_HTH"/>
</dbReference>
<gene>
    <name evidence="3" type="ORF">AUJ73_03045</name>
</gene>
<organism evidence="3 4">
    <name type="scientific">Candidatus Gottesmanbacteria bacterium CG1_02_37_22</name>
    <dbReference type="NCBI Taxonomy" id="1805209"/>
    <lineage>
        <taxon>Bacteria</taxon>
        <taxon>Candidatus Gottesmaniibacteriota</taxon>
    </lineage>
</organism>
<dbReference type="Proteomes" id="UP000183120">
    <property type="component" value="Unassembled WGS sequence"/>
</dbReference>
<dbReference type="InterPro" id="IPR036397">
    <property type="entry name" value="RNaseH_sf"/>
</dbReference>
<keyword evidence="1" id="KW-0233">DNA recombination</keyword>
<dbReference type="GO" id="GO:0006310">
    <property type="term" value="P:DNA recombination"/>
    <property type="evidence" value="ECO:0007669"/>
    <property type="project" value="UniProtKB-KW"/>
</dbReference>
<comment type="caution">
    <text evidence="3">The sequence shown here is derived from an EMBL/GenBank/DDBJ whole genome shotgun (WGS) entry which is preliminary data.</text>
</comment>